<dbReference type="EMBL" id="VYQA01000001">
    <property type="protein sequence ID" value="KAA9033795.1"/>
    <property type="molecule type" value="Genomic_DNA"/>
</dbReference>
<feature type="binding site" evidence="6">
    <location>
        <position position="101"/>
    </location>
    <ligand>
        <name>FMN</name>
        <dbReference type="ChEBI" id="CHEBI:58210"/>
    </ligand>
</feature>
<dbReference type="Proteomes" id="UP000326364">
    <property type="component" value="Unassembled WGS sequence"/>
</dbReference>
<dbReference type="Gene3D" id="3.20.20.30">
    <property type="entry name" value="Luciferase-like domain"/>
    <property type="match status" value="1"/>
</dbReference>
<evidence type="ECO:0000256" key="5">
    <source>
        <dbReference type="ARBA" id="ARBA00033748"/>
    </source>
</evidence>
<dbReference type="InterPro" id="IPR011251">
    <property type="entry name" value="Luciferase-like_dom"/>
</dbReference>
<keyword evidence="11" id="KW-1185">Reference proteome</keyword>
<organism evidence="9 10">
    <name type="scientific">Sphingobium limneticum</name>
    <dbReference type="NCBI Taxonomy" id="1007511"/>
    <lineage>
        <taxon>Bacteria</taxon>
        <taxon>Pseudomonadati</taxon>
        <taxon>Pseudomonadota</taxon>
        <taxon>Alphaproteobacteria</taxon>
        <taxon>Sphingomonadales</taxon>
        <taxon>Sphingomonadaceae</taxon>
        <taxon>Sphingobium</taxon>
    </lineage>
</organism>
<evidence type="ECO:0000259" key="7">
    <source>
        <dbReference type="Pfam" id="PF00296"/>
    </source>
</evidence>
<evidence type="ECO:0000256" key="4">
    <source>
        <dbReference type="ARBA" id="ARBA00023033"/>
    </source>
</evidence>
<evidence type="ECO:0000256" key="1">
    <source>
        <dbReference type="ARBA" id="ARBA00022630"/>
    </source>
</evidence>
<proteinExistence type="inferred from homology"/>
<evidence type="ECO:0000313" key="9">
    <source>
        <dbReference type="EMBL" id="KAA9033795.1"/>
    </source>
</evidence>
<dbReference type="SUPFAM" id="SSF51679">
    <property type="entry name" value="Bacterial luciferase-like"/>
    <property type="match status" value="1"/>
</dbReference>
<feature type="binding site" evidence="6">
    <location>
        <position position="153"/>
    </location>
    <ligand>
        <name>FMN</name>
        <dbReference type="ChEBI" id="CHEBI:58210"/>
    </ligand>
</feature>
<evidence type="ECO:0000256" key="6">
    <source>
        <dbReference type="PIRSR" id="PIRSR000337-1"/>
    </source>
</evidence>
<dbReference type="PANTHER" id="PTHR30011">
    <property type="entry name" value="ALKANESULFONATE MONOOXYGENASE-RELATED"/>
    <property type="match status" value="1"/>
</dbReference>
<dbReference type="GO" id="GO:0016705">
    <property type="term" value="F:oxidoreductase activity, acting on paired donors, with incorporation or reduction of molecular oxygen"/>
    <property type="evidence" value="ECO:0007669"/>
    <property type="project" value="InterPro"/>
</dbReference>
<dbReference type="Pfam" id="PF00296">
    <property type="entry name" value="Bac_luciferase"/>
    <property type="match status" value="1"/>
</dbReference>
<dbReference type="PIRSF" id="PIRSF000337">
    <property type="entry name" value="NTA_MOA"/>
    <property type="match status" value="1"/>
</dbReference>
<keyword evidence="2 6" id="KW-0288">FMN</keyword>
<gene>
    <name evidence="9" type="ORF">F4U95_01690</name>
    <name evidence="8" type="ORF">F4U96_01690</name>
</gene>
<evidence type="ECO:0000256" key="3">
    <source>
        <dbReference type="ARBA" id="ARBA00023002"/>
    </source>
</evidence>
<keyword evidence="1 6" id="KW-0285">Flavoprotein</keyword>
<dbReference type="RefSeq" id="WP_120253259.1">
    <property type="nucleotide sequence ID" value="NZ_VYPZ01000001.1"/>
</dbReference>
<dbReference type="EMBL" id="VYQB01000001">
    <property type="protein sequence ID" value="KAA9021433.1"/>
    <property type="molecule type" value="Genomic_DNA"/>
</dbReference>
<evidence type="ECO:0000313" key="8">
    <source>
        <dbReference type="EMBL" id="KAA9021433.1"/>
    </source>
</evidence>
<feature type="binding site" evidence="6">
    <location>
        <position position="224"/>
    </location>
    <ligand>
        <name>FMN</name>
        <dbReference type="ChEBI" id="CHEBI:58210"/>
    </ligand>
</feature>
<evidence type="ECO:0000313" key="11">
    <source>
        <dbReference type="Proteomes" id="UP000326364"/>
    </source>
</evidence>
<protein>
    <submittedName>
        <fullName evidence="9">LLM class flavin-dependent oxidoreductase</fullName>
    </submittedName>
</protein>
<comment type="similarity">
    <text evidence="5">Belongs to the NtaA/SnaA/DszA monooxygenase family.</text>
</comment>
<feature type="binding site" evidence="6">
    <location>
        <position position="59"/>
    </location>
    <ligand>
        <name>FMN</name>
        <dbReference type="ChEBI" id="CHEBI:58210"/>
    </ligand>
</feature>
<evidence type="ECO:0000256" key="2">
    <source>
        <dbReference type="ARBA" id="ARBA00022643"/>
    </source>
</evidence>
<evidence type="ECO:0000313" key="10">
    <source>
        <dbReference type="Proteomes" id="UP000325933"/>
    </source>
</evidence>
<name>A0A5J5IB03_9SPHN</name>
<dbReference type="InterPro" id="IPR016215">
    <property type="entry name" value="NTA_MOA"/>
</dbReference>
<sequence>MAHHSGTLKLGAFLSGHGSHNASWRLPEVDEDASRSFAPYARVAQKLEEGLFDAIFLNDSVAVPELDPKSLARSAQGMRWDPLTLLPALAVVTRRIGLISTANTTYNEPYTLARRLASLDHLSEGRAGWNLVTSLGGGENFNRDDHLLHAKRYERAEEFFDVITGLWDSWEDDAFVQDKANGIWSNPDKMHLLNHKGAHFSVQGPLNSARPVQGYPVIAQAGSSNDGRELAARTAELIFTAAQTIEEAEAFDADVTARLARYGRKRADVRILPGVSVYVGDSAPDARARYEALQDLLDPISTLKGISHFVNIGIDLWTLDLDEPIVLPSVIPVTNTHKSRQQLVIDLIRREQPTVRQLLRKMVAGGHRILFGSAQDIADDFEHWFRAGAADGFNIMFPDLHGSVDRFVEQVIPELQRRGLFRTDYEGPTLRDNLGLARPRNRFSAARIDHSPAIRR</sequence>
<dbReference type="InterPro" id="IPR051260">
    <property type="entry name" value="Diverse_substr_monoxygenases"/>
</dbReference>
<keyword evidence="3" id="KW-0560">Oxidoreductase</keyword>
<dbReference type="PANTHER" id="PTHR30011:SF16">
    <property type="entry name" value="C2H2 FINGER DOMAIN TRANSCRIPTION FACTOR (EUROFUNG)-RELATED"/>
    <property type="match status" value="1"/>
</dbReference>
<dbReference type="NCBIfam" id="TIGR03860">
    <property type="entry name" value="FMN_nitrolo"/>
    <property type="match status" value="1"/>
</dbReference>
<dbReference type="Proteomes" id="UP000325933">
    <property type="component" value="Unassembled WGS sequence"/>
</dbReference>
<dbReference type="InterPro" id="IPR036661">
    <property type="entry name" value="Luciferase-like_sf"/>
</dbReference>
<comment type="caution">
    <text evidence="9">The sequence shown here is derived from an EMBL/GenBank/DDBJ whole genome shotgun (WGS) entry which is preliminary data.</text>
</comment>
<accession>A0A5J5IB03</accession>
<feature type="binding site" evidence="6">
    <location>
        <position position="223"/>
    </location>
    <ligand>
        <name>FMN</name>
        <dbReference type="ChEBI" id="CHEBI:58210"/>
    </ligand>
</feature>
<dbReference type="CDD" id="cd01095">
    <property type="entry name" value="Nitrilotriacetate_monoxgenase"/>
    <property type="match status" value="1"/>
</dbReference>
<reference evidence="10 11" key="1">
    <citation type="submission" date="2019-09" db="EMBL/GenBank/DDBJ databases">
        <authorList>
            <person name="Feng G."/>
        </authorList>
    </citation>
    <scope>NUCLEOTIDE SEQUENCE [LARGE SCALE GENOMIC DNA]</scope>
    <source>
        <strain evidence="9 10">KACC 19283</strain>
        <strain evidence="8 11">KACC 19284</strain>
    </source>
</reference>
<keyword evidence="4" id="KW-0503">Monooxygenase</keyword>
<dbReference type="GO" id="GO:0004497">
    <property type="term" value="F:monooxygenase activity"/>
    <property type="evidence" value="ECO:0007669"/>
    <property type="project" value="UniProtKB-KW"/>
</dbReference>
<feature type="binding site" evidence="6">
    <location>
        <position position="149"/>
    </location>
    <ligand>
        <name>FMN</name>
        <dbReference type="ChEBI" id="CHEBI:58210"/>
    </ligand>
</feature>
<dbReference type="AlphaFoldDB" id="A0A5J5IB03"/>
<feature type="domain" description="Luciferase-like" evidence="7">
    <location>
        <begin position="33"/>
        <end position="294"/>
    </location>
</feature>